<dbReference type="InterPro" id="IPR027417">
    <property type="entry name" value="P-loop_NTPase"/>
</dbReference>
<keyword evidence="4" id="KW-1185">Reference proteome</keyword>
<evidence type="ECO:0000256" key="1">
    <source>
        <dbReference type="SAM" id="MobiDB-lite"/>
    </source>
</evidence>
<proteinExistence type="predicted"/>
<sequence>MAPKRTKGASRRSAVSGGSARRQGWQVDPRQALRVGADIHLASVDQASTPGWTGGEEEAIAYTSSITPLLASLQERLFAAATDGSTRRVLVVAQGLDTAGKGGLARHVMGLVDPQGVRLTAFKAPTVEERSHDFLWRIRAAVPPAGIIGFFDRSHYEDVLVPAVNGELSEASLAARIEQIHDFERELIDSGTALIKVALMVSYDEQGLRLLERVDRPDKHWKYAASDMDTREKWFDYHAVYQRMLRATSFEEAPWYVVPADRKWYARLAVTELVLRTLAELEISWPEAHFDVEAERARVRATISAGALARYDERLASRLDRVAGRIAAVDDAARSLSADEAAGNGNGSGNGKVDGNGSGNGKVRGTPGGSTARSTARSTVGSTSGGAGRREEEQAGRAEETSTGTEERAG</sequence>
<protein>
    <submittedName>
        <fullName evidence="3">Polyphosphate:nucleotide phosphotransferase, PPK2 family</fullName>
    </submittedName>
</protein>
<dbReference type="OrthoDB" id="9775224at2"/>
<dbReference type="Pfam" id="PF03976">
    <property type="entry name" value="PPK2"/>
    <property type="match status" value="1"/>
</dbReference>
<dbReference type="PANTHER" id="PTHR34383">
    <property type="entry name" value="POLYPHOSPHATE:AMP PHOSPHOTRANSFERASE-RELATED"/>
    <property type="match status" value="1"/>
</dbReference>
<feature type="compositionally biased region" description="Gly residues" evidence="1">
    <location>
        <begin position="344"/>
        <end position="368"/>
    </location>
</feature>
<feature type="compositionally biased region" description="Basic and acidic residues" evidence="1">
    <location>
        <begin position="388"/>
        <end position="410"/>
    </location>
</feature>
<dbReference type="KEGG" id="ahw:NCTC11636_02210"/>
<dbReference type="NCBIfam" id="TIGR03709">
    <property type="entry name" value="PPK2_rel_1"/>
    <property type="match status" value="1"/>
</dbReference>
<dbReference type="Gene3D" id="3.40.50.300">
    <property type="entry name" value="P-loop containing nucleotide triphosphate hydrolases"/>
    <property type="match status" value="1"/>
</dbReference>
<dbReference type="InterPro" id="IPR022300">
    <property type="entry name" value="PPK2-rel_1"/>
</dbReference>
<gene>
    <name evidence="3" type="ORF">NCTC11636_02210</name>
</gene>
<feature type="region of interest" description="Disordered" evidence="1">
    <location>
        <begin position="1"/>
        <end position="27"/>
    </location>
</feature>
<dbReference type="SUPFAM" id="SSF52540">
    <property type="entry name" value="P-loop containing nucleoside triphosphate hydrolases"/>
    <property type="match status" value="1"/>
</dbReference>
<feature type="region of interest" description="Disordered" evidence="1">
    <location>
        <begin position="334"/>
        <end position="410"/>
    </location>
</feature>
<feature type="compositionally biased region" description="Polar residues" evidence="1">
    <location>
        <begin position="369"/>
        <end position="382"/>
    </location>
</feature>
<dbReference type="GO" id="GO:0006797">
    <property type="term" value="P:polyphosphate metabolic process"/>
    <property type="evidence" value="ECO:0007669"/>
    <property type="project" value="InterPro"/>
</dbReference>
<feature type="compositionally biased region" description="Basic residues" evidence="1">
    <location>
        <begin position="1"/>
        <end position="10"/>
    </location>
</feature>
<name>A0A448HJ52_9ACTO</name>
<dbReference type="InterPro" id="IPR022488">
    <property type="entry name" value="PPK2-related"/>
</dbReference>
<dbReference type="Proteomes" id="UP000266895">
    <property type="component" value="Chromosome"/>
</dbReference>
<feature type="domain" description="Polyphosphate kinase-2-related" evidence="2">
    <location>
        <begin position="84"/>
        <end position="280"/>
    </location>
</feature>
<organism evidence="3 4">
    <name type="scientific">Actinomyces howellii</name>
    <dbReference type="NCBI Taxonomy" id="52771"/>
    <lineage>
        <taxon>Bacteria</taxon>
        <taxon>Bacillati</taxon>
        <taxon>Actinomycetota</taxon>
        <taxon>Actinomycetes</taxon>
        <taxon>Actinomycetales</taxon>
        <taxon>Actinomycetaceae</taxon>
        <taxon>Actinomyces</taxon>
    </lineage>
</organism>
<dbReference type="RefSeq" id="WP_126383148.1">
    <property type="nucleotide sequence ID" value="NZ_LR134350.1"/>
</dbReference>
<dbReference type="GO" id="GO:0016776">
    <property type="term" value="F:phosphotransferase activity, phosphate group as acceptor"/>
    <property type="evidence" value="ECO:0007669"/>
    <property type="project" value="InterPro"/>
</dbReference>
<keyword evidence="3" id="KW-0808">Transferase</keyword>
<evidence type="ECO:0000259" key="2">
    <source>
        <dbReference type="Pfam" id="PF03976"/>
    </source>
</evidence>
<feature type="compositionally biased region" description="Low complexity" evidence="1">
    <location>
        <begin position="11"/>
        <end position="24"/>
    </location>
</feature>
<evidence type="ECO:0000313" key="4">
    <source>
        <dbReference type="Proteomes" id="UP000266895"/>
    </source>
</evidence>
<dbReference type="AlphaFoldDB" id="A0A448HJ52"/>
<reference evidence="3 4" key="1">
    <citation type="submission" date="2018-12" db="EMBL/GenBank/DDBJ databases">
        <authorList>
            <consortium name="Pathogen Informatics"/>
        </authorList>
    </citation>
    <scope>NUCLEOTIDE SEQUENCE [LARGE SCALE GENOMIC DNA]</scope>
    <source>
        <strain evidence="3 4">NCTC11636</strain>
    </source>
</reference>
<accession>A0A448HJ52</accession>
<dbReference type="PANTHER" id="PTHR34383:SF3">
    <property type="entry name" value="POLYPHOSPHATE:AMP PHOSPHOTRANSFERASE"/>
    <property type="match status" value="1"/>
</dbReference>
<evidence type="ECO:0000313" key="3">
    <source>
        <dbReference type="EMBL" id="VEG29741.1"/>
    </source>
</evidence>
<dbReference type="EMBL" id="LR134350">
    <property type="protein sequence ID" value="VEG29741.1"/>
    <property type="molecule type" value="Genomic_DNA"/>
</dbReference>